<keyword evidence="1" id="KW-0808">Transferase</keyword>
<evidence type="ECO:0000313" key="2">
    <source>
        <dbReference type="EMBL" id="MBI3627201.1"/>
    </source>
</evidence>
<gene>
    <name evidence="2" type="ORF">HY220_00415</name>
</gene>
<organism evidence="2 3">
    <name type="scientific">Candidatus Sungiibacteriota bacterium</name>
    <dbReference type="NCBI Taxonomy" id="2750080"/>
    <lineage>
        <taxon>Bacteria</taxon>
        <taxon>Candidatus Sungiibacteriota</taxon>
    </lineage>
</organism>
<dbReference type="GO" id="GO:0016757">
    <property type="term" value="F:glycosyltransferase activity"/>
    <property type="evidence" value="ECO:0007669"/>
    <property type="project" value="TreeGrafter"/>
</dbReference>
<name>A0A9D6LQH3_9BACT</name>
<dbReference type="EMBL" id="JACQCQ010000002">
    <property type="protein sequence ID" value="MBI3627201.1"/>
    <property type="molecule type" value="Genomic_DNA"/>
</dbReference>
<dbReference type="PANTHER" id="PTHR46401:SF2">
    <property type="entry name" value="GLYCOSYLTRANSFERASE WBBK-RELATED"/>
    <property type="match status" value="1"/>
</dbReference>
<comment type="caution">
    <text evidence="2">The sequence shown here is derived from an EMBL/GenBank/DDBJ whole genome shotgun (WGS) entry which is preliminary data.</text>
</comment>
<evidence type="ECO:0000256" key="1">
    <source>
        <dbReference type="ARBA" id="ARBA00022679"/>
    </source>
</evidence>
<sequence>MTSRIIYVANVRMPTERAHGLQIVKMCEAFSSAGAAVTLVVPRRKNLITADPFEFYGIPKSFEIRWLPVWDLVSWGYLGYVIEAISFAFATIRIPVQKTDILFTRDIFSTLLFSFRTRNVFYEMHNFPRSGLWFWRLTLKRMRGIISTNKWKADQLILQFGFSKNRIISFPNGFDPTEFVGLSPASFRFSAERPVILYTGNLFGWKGADILARAAKILPTYDFVFIGGSPREYEDFRKKFGSYANIHLLGRRPHNEIPRYLATADILALPNSAQDPESVYSTSPIKLFEYMASGKPIVAADLPAIREIVSEEEVFFFRPDDPESLAEKMKEVFQNLEFGEGKAKAAKIKVSQYTWDHRARAILSFLVRHVSTQ</sequence>
<proteinExistence type="predicted"/>
<dbReference type="CDD" id="cd03801">
    <property type="entry name" value="GT4_PimA-like"/>
    <property type="match status" value="1"/>
</dbReference>
<dbReference type="SUPFAM" id="SSF53756">
    <property type="entry name" value="UDP-Glycosyltransferase/glycogen phosphorylase"/>
    <property type="match status" value="1"/>
</dbReference>
<accession>A0A9D6LQH3</accession>
<dbReference type="GO" id="GO:0009103">
    <property type="term" value="P:lipopolysaccharide biosynthetic process"/>
    <property type="evidence" value="ECO:0007669"/>
    <property type="project" value="TreeGrafter"/>
</dbReference>
<reference evidence="2" key="1">
    <citation type="submission" date="2020-07" db="EMBL/GenBank/DDBJ databases">
        <title>Huge and variable diversity of episymbiotic CPR bacteria and DPANN archaea in groundwater ecosystems.</title>
        <authorList>
            <person name="He C.Y."/>
            <person name="Keren R."/>
            <person name="Whittaker M."/>
            <person name="Farag I.F."/>
            <person name="Doudna J."/>
            <person name="Cate J.H.D."/>
            <person name="Banfield J.F."/>
        </authorList>
    </citation>
    <scope>NUCLEOTIDE SEQUENCE</scope>
    <source>
        <strain evidence="2">NC_groundwater_972_Pr1_S-0.2um_49_27</strain>
    </source>
</reference>
<protein>
    <submittedName>
        <fullName evidence="2">Glycosyltransferase family 4 protein</fullName>
    </submittedName>
</protein>
<dbReference type="PANTHER" id="PTHR46401">
    <property type="entry name" value="GLYCOSYLTRANSFERASE WBBK-RELATED"/>
    <property type="match status" value="1"/>
</dbReference>
<dbReference type="Gene3D" id="3.40.50.2000">
    <property type="entry name" value="Glycogen Phosphorylase B"/>
    <property type="match status" value="2"/>
</dbReference>
<dbReference type="Proteomes" id="UP000808388">
    <property type="component" value="Unassembled WGS sequence"/>
</dbReference>
<dbReference type="Pfam" id="PF13692">
    <property type="entry name" value="Glyco_trans_1_4"/>
    <property type="match status" value="1"/>
</dbReference>
<evidence type="ECO:0000313" key="3">
    <source>
        <dbReference type="Proteomes" id="UP000808388"/>
    </source>
</evidence>
<dbReference type="AlphaFoldDB" id="A0A9D6LQH3"/>